<dbReference type="NCBIfam" id="TIGR01726">
    <property type="entry name" value="HEQRo_perm_3TM"/>
    <property type="match status" value="1"/>
</dbReference>
<feature type="transmembrane region" description="Helical" evidence="8">
    <location>
        <begin position="26"/>
        <end position="54"/>
    </location>
</feature>
<protein>
    <submittedName>
        <fullName evidence="10">Amino acid ABC transporter permease</fullName>
    </submittedName>
</protein>
<accession>A0ABX8TES4</accession>
<reference evidence="10 11" key="1">
    <citation type="submission" date="2021-07" db="EMBL/GenBank/DDBJ databases">
        <title>Isolation and characterization of bacteria from a gold mining with a capacity of golden bioaccumulation.</title>
        <authorList>
            <person name="Yang X.J."/>
        </authorList>
    </citation>
    <scope>NUCLEOTIDE SEQUENCE [LARGE SCALE GENOMIC DNA]</scope>
    <source>
        <strain evidence="10 11">Au29</strain>
    </source>
</reference>
<feature type="domain" description="ABC transmembrane type-1" evidence="9">
    <location>
        <begin position="26"/>
        <end position="216"/>
    </location>
</feature>
<dbReference type="Pfam" id="PF00528">
    <property type="entry name" value="BPD_transp_1"/>
    <property type="match status" value="1"/>
</dbReference>
<dbReference type="RefSeq" id="WP_219354797.1">
    <property type="nucleotide sequence ID" value="NZ_CP080034.1"/>
</dbReference>
<feature type="transmembrane region" description="Helical" evidence="8">
    <location>
        <begin position="95"/>
        <end position="112"/>
    </location>
</feature>
<feature type="transmembrane region" description="Helical" evidence="8">
    <location>
        <begin position="170"/>
        <end position="191"/>
    </location>
</feature>
<proteinExistence type="inferred from homology"/>
<evidence type="ECO:0000259" key="9">
    <source>
        <dbReference type="PROSITE" id="PS50928"/>
    </source>
</evidence>
<evidence type="ECO:0000256" key="5">
    <source>
        <dbReference type="ARBA" id="ARBA00022692"/>
    </source>
</evidence>
<feature type="transmembrane region" description="Helical" evidence="8">
    <location>
        <begin position="66"/>
        <end position="89"/>
    </location>
</feature>
<comment type="similarity">
    <text evidence="2">Belongs to the binding-protein-dependent transport system permease family. HisMQ subfamily.</text>
</comment>
<keyword evidence="3 8" id="KW-0813">Transport</keyword>
<keyword evidence="6 8" id="KW-1133">Transmembrane helix</keyword>
<keyword evidence="11" id="KW-1185">Reference proteome</keyword>
<dbReference type="GeneID" id="94375810"/>
<evidence type="ECO:0000256" key="3">
    <source>
        <dbReference type="ARBA" id="ARBA00022448"/>
    </source>
</evidence>
<evidence type="ECO:0000256" key="1">
    <source>
        <dbReference type="ARBA" id="ARBA00004429"/>
    </source>
</evidence>
<comment type="subcellular location">
    <subcellularLocation>
        <location evidence="1">Cell inner membrane</location>
        <topology evidence="1">Multi-pass membrane protein</topology>
    </subcellularLocation>
    <subcellularLocation>
        <location evidence="8">Cell membrane</location>
        <topology evidence="8">Multi-pass membrane protein</topology>
    </subcellularLocation>
</comment>
<keyword evidence="5 8" id="KW-0812">Transmembrane</keyword>
<keyword evidence="4" id="KW-1003">Cell membrane</keyword>
<evidence type="ECO:0000256" key="6">
    <source>
        <dbReference type="ARBA" id="ARBA00022989"/>
    </source>
</evidence>
<evidence type="ECO:0000313" key="11">
    <source>
        <dbReference type="Proteomes" id="UP000824334"/>
    </source>
</evidence>
<keyword evidence="7 8" id="KW-0472">Membrane</keyword>
<sequence length="228" mass="24232">MNPSVITDNLIYFLVGPWPQGPLGGAALTVILTVLSAAISGVLGLVFGVLLSVLRGPWLAVLRLGLGLFRAIPVLMLIFWIYFLAPIAFGLDVPGVGSVVAALSLIGGAYLAHTVHAGIEALPRGQWAAASALGLSRRQTLWLVVAPQVLPRMAPSVVNQWIALTKDTSLAYVIGVAELSFVATQVSNRVMVYPAEIYLFVAVLYFILCAGLELAAGRLARRYRSLPA</sequence>
<name>A0ABX8TES4_9CAUL</name>
<dbReference type="Proteomes" id="UP000824334">
    <property type="component" value="Chromosome"/>
</dbReference>
<evidence type="ECO:0000256" key="8">
    <source>
        <dbReference type="RuleBase" id="RU363032"/>
    </source>
</evidence>
<dbReference type="InterPro" id="IPR043429">
    <property type="entry name" value="ArtM/GltK/GlnP/TcyL/YhdX-like"/>
</dbReference>
<dbReference type="CDD" id="cd06261">
    <property type="entry name" value="TM_PBP2"/>
    <property type="match status" value="1"/>
</dbReference>
<dbReference type="EMBL" id="CP080034">
    <property type="protein sequence ID" value="QYC09159.1"/>
    <property type="molecule type" value="Genomic_DNA"/>
</dbReference>
<evidence type="ECO:0000313" key="10">
    <source>
        <dbReference type="EMBL" id="QYC09159.1"/>
    </source>
</evidence>
<organism evidence="10 11">
    <name type="scientific">Brevundimonas nasdae</name>
    <dbReference type="NCBI Taxonomy" id="172043"/>
    <lineage>
        <taxon>Bacteria</taxon>
        <taxon>Pseudomonadati</taxon>
        <taxon>Pseudomonadota</taxon>
        <taxon>Alphaproteobacteria</taxon>
        <taxon>Caulobacterales</taxon>
        <taxon>Caulobacteraceae</taxon>
        <taxon>Brevundimonas</taxon>
    </lineage>
</organism>
<dbReference type="InterPro" id="IPR000515">
    <property type="entry name" value="MetI-like"/>
</dbReference>
<feature type="transmembrane region" description="Helical" evidence="8">
    <location>
        <begin position="197"/>
        <end position="216"/>
    </location>
</feature>
<dbReference type="PANTHER" id="PTHR30614">
    <property type="entry name" value="MEMBRANE COMPONENT OF AMINO ACID ABC TRANSPORTER"/>
    <property type="match status" value="1"/>
</dbReference>
<evidence type="ECO:0000256" key="4">
    <source>
        <dbReference type="ARBA" id="ARBA00022475"/>
    </source>
</evidence>
<evidence type="ECO:0000256" key="7">
    <source>
        <dbReference type="ARBA" id="ARBA00023136"/>
    </source>
</evidence>
<gene>
    <name evidence="10" type="ORF">KWG56_11060</name>
</gene>
<evidence type="ECO:0000256" key="2">
    <source>
        <dbReference type="ARBA" id="ARBA00010072"/>
    </source>
</evidence>
<dbReference type="PANTHER" id="PTHR30614:SF21">
    <property type="entry name" value="AMINO ACID ABC TRANSPORTER PERMEASE"/>
    <property type="match status" value="1"/>
</dbReference>
<dbReference type="InterPro" id="IPR010065">
    <property type="entry name" value="AA_ABC_transptr_permease_3TM"/>
</dbReference>
<dbReference type="PROSITE" id="PS50928">
    <property type="entry name" value="ABC_TM1"/>
    <property type="match status" value="1"/>
</dbReference>